<gene>
    <name evidence="2" type="ORF">BECKLPF1236B_GA0070989_10724</name>
</gene>
<feature type="coiled-coil region" evidence="1">
    <location>
        <begin position="256"/>
        <end position="293"/>
    </location>
</feature>
<dbReference type="SUPFAM" id="SSF57997">
    <property type="entry name" value="Tropomyosin"/>
    <property type="match status" value="1"/>
</dbReference>
<proteinExistence type="predicted"/>
<reference evidence="2" key="1">
    <citation type="submission" date="2019-02" db="EMBL/GenBank/DDBJ databases">
        <authorList>
            <person name="Gruber-Vodicka R. H."/>
            <person name="Seah K. B. B."/>
        </authorList>
    </citation>
    <scope>NUCLEOTIDE SEQUENCE</scope>
    <source>
        <strain evidence="2">BECK_S313</strain>
    </source>
</reference>
<dbReference type="EMBL" id="CAADFK010000072">
    <property type="protein sequence ID" value="VFK15107.1"/>
    <property type="molecule type" value="Genomic_DNA"/>
</dbReference>
<protein>
    <submittedName>
        <fullName evidence="2">Uncharacterized protein</fullName>
    </submittedName>
</protein>
<organism evidence="2">
    <name type="scientific">Candidatus Kentrum sp. LPFa</name>
    <dbReference type="NCBI Taxonomy" id="2126335"/>
    <lineage>
        <taxon>Bacteria</taxon>
        <taxon>Pseudomonadati</taxon>
        <taxon>Pseudomonadota</taxon>
        <taxon>Gammaproteobacteria</taxon>
        <taxon>Candidatus Kentrum</taxon>
    </lineage>
</organism>
<name>A0A450WDJ5_9GAMM</name>
<dbReference type="Gene3D" id="1.10.287.620">
    <property type="entry name" value="Helix Hairpins"/>
    <property type="match status" value="1"/>
</dbReference>
<dbReference type="AlphaFoldDB" id="A0A450WDJ5"/>
<sequence>MSALDPQVLIHTINELGIHLNDWVYRLRDSLLEIESCQRCAEEVASRTQHNVDLAWNQAQDDIILAKNQKRVVEETHARADNAVSDAHELYNRSRAKQQYAKKRLDYWTGELTKARDWLNTALARENLAQGQFLSAEQKLSIALSELHAAKDELASACHRKEYAGQDSQGNSIYRSVDLGRYKIAVESAQTDVDHCKAQLEYARHELRAAIADRKAAEARITVCEKSVSRCHEAVSSAGKAVEYAHNALVMAERGLEEANRGLERADQGIRYAQEEIDIAEEMKQDARQATQRSSDGRLKFNAALEYVENAQLYVVEGCRVLEERTWHLRKFDTPTTINP</sequence>
<keyword evidence="1" id="KW-0175">Coiled coil</keyword>
<accession>A0A450WDJ5</accession>
<evidence type="ECO:0000256" key="1">
    <source>
        <dbReference type="SAM" id="Coils"/>
    </source>
</evidence>
<evidence type="ECO:0000313" key="2">
    <source>
        <dbReference type="EMBL" id="VFK15107.1"/>
    </source>
</evidence>